<dbReference type="GO" id="GO:0015421">
    <property type="term" value="F:ABC-type oligopeptide transporter activity"/>
    <property type="evidence" value="ECO:0007669"/>
    <property type="project" value="TreeGrafter"/>
</dbReference>
<dbReference type="EMBL" id="NBII01000002">
    <property type="protein sequence ID" value="PAV21773.1"/>
    <property type="molecule type" value="Genomic_DNA"/>
</dbReference>
<evidence type="ECO:0000256" key="4">
    <source>
        <dbReference type="ARBA" id="ARBA00022840"/>
    </source>
</evidence>
<comment type="caution">
    <text evidence="9">The sequence shown here is derived from an EMBL/GenBank/DDBJ whole genome shotgun (WGS) entry which is preliminary data.</text>
</comment>
<proteinExistence type="predicted"/>
<keyword evidence="9" id="KW-0378">Hydrolase</keyword>
<reference evidence="9 10" key="1">
    <citation type="journal article" date="2017" name="Mol. Ecol.">
        <title>Comparative and population genomic landscape of Phellinus noxius: A hypervariable fungus causing root rot in trees.</title>
        <authorList>
            <person name="Chung C.L."/>
            <person name="Lee T.J."/>
            <person name="Akiba M."/>
            <person name="Lee H.H."/>
            <person name="Kuo T.H."/>
            <person name="Liu D."/>
            <person name="Ke H.M."/>
            <person name="Yokoi T."/>
            <person name="Roa M.B."/>
            <person name="Lu M.J."/>
            <person name="Chang Y.Y."/>
            <person name="Ann P.J."/>
            <person name="Tsai J.N."/>
            <person name="Chen C.Y."/>
            <person name="Tzean S.S."/>
            <person name="Ota Y."/>
            <person name="Hattori T."/>
            <person name="Sahashi N."/>
            <person name="Liou R.F."/>
            <person name="Kikuchi T."/>
            <person name="Tsai I.J."/>
        </authorList>
    </citation>
    <scope>NUCLEOTIDE SEQUENCE [LARGE SCALE GENOMIC DNA]</scope>
    <source>
        <strain evidence="9 10">FFPRI411160</strain>
    </source>
</reference>
<evidence type="ECO:0000313" key="10">
    <source>
        <dbReference type="Proteomes" id="UP000217199"/>
    </source>
</evidence>
<dbReference type="Pfam" id="PF00005">
    <property type="entry name" value="ABC_tran"/>
    <property type="match status" value="1"/>
</dbReference>
<dbReference type="InterPro" id="IPR017871">
    <property type="entry name" value="ABC_transporter-like_CS"/>
</dbReference>
<dbReference type="SMART" id="SM00382">
    <property type="entry name" value="AAA"/>
    <property type="match status" value="1"/>
</dbReference>
<keyword evidence="2 7" id="KW-0812">Transmembrane</keyword>
<keyword evidence="6 7" id="KW-0472">Membrane</keyword>
<evidence type="ECO:0000313" key="9">
    <source>
        <dbReference type="EMBL" id="PAV21773.1"/>
    </source>
</evidence>
<dbReference type="Gene3D" id="3.40.50.300">
    <property type="entry name" value="P-loop containing nucleotide triphosphate hydrolases"/>
    <property type="match status" value="1"/>
</dbReference>
<evidence type="ECO:0000256" key="7">
    <source>
        <dbReference type="SAM" id="Phobius"/>
    </source>
</evidence>
<keyword evidence="5 7" id="KW-1133">Transmembrane helix</keyword>
<keyword evidence="4" id="KW-0067">ATP-binding</keyword>
<dbReference type="PANTHER" id="PTHR43394">
    <property type="entry name" value="ATP-DEPENDENT PERMEASE MDL1, MITOCHONDRIAL"/>
    <property type="match status" value="1"/>
</dbReference>
<dbReference type="InterPro" id="IPR003593">
    <property type="entry name" value="AAA+_ATPase"/>
</dbReference>
<dbReference type="InParanoid" id="A0A286UQ94"/>
<evidence type="ECO:0000256" key="6">
    <source>
        <dbReference type="ARBA" id="ARBA00023136"/>
    </source>
</evidence>
<evidence type="ECO:0000259" key="8">
    <source>
        <dbReference type="PROSITE" id="PS50893"/>
    </source>
</evidence>
<dbReference type="PROSITE" id="PS50893">
    <property type="entry name" value="ABC_TRANSPORTER_2"/>
    <property type="match status" value="1"/>
</dbReference>
<dbReference type="SUPFAM" id="SSF90123">
    <property type="entry name" value="ABC transporter transmembrane region"/>
    <property type="match status" value="1"/>
</dbReference>
<evidence type="ECO:0000256" key="1">
    <source>
        <dbReference type="ARBA" id="ARBA00004141"/>
    </source>
</evidence>
<dbReference type="InterPro" id="IPR039421">
    <property type="entry name" value="Type_1_exporter"/>
</dbReference>
<evidence type="ECO:0000256" key="2">
    <source>
        <dbReference type="ARBA" id="ARBA00022692"/>
    </source>
</evidence>
<dbReference type="GO" id="GO:0016887">
    <property type="term" value="F:ATP hydrolysis activity"/>
    <property type="evidence" value="ECO:0007669"/>
    <property type="project" value="InterPro"/>
</dbReference>
<protein>
    <submittedName>
        <fullName evidence="9">P-loop containing nucleoside triphosphate hydrolase</fullName>
    </submittedName>
</protein>
<dbReference type="Gene3D" id="1.20.1560.10">
    <property type="entry name" value="ABC transporter type 1, transmembrane domain"/>
    <property type="match status" value="1"/>
</dbReference>
<dbReference type="Proteomes" id="UP000217199">
    <property type="component" value="Unassembled WGS sequence"/>
</dbReference>
<accession>A0A286UQ94</accession>
<evidence type="ECO:0000256" key="3">
    <source>
        <dbReference type="ARBA" id="ARBA00022741"/>
    </source>
</evidence>
<dbReference type="PROSITE" id="PS00211">
    <property type="entry name" value="ABC_TRANSPORTER_1"/>
    <property type="match status" value="1"/>
</dbReference>
<sequence length="708" mass="79621">MRKPKHRGWISSKGAFDPDDAKRVKHSKIGVWDLYEEITPELKNIPGGAKLEHLNELRQGLPYVWRMLKDLGNLKNCWFVLSTYLICSVILSLLPAAALWYSGQMIKIVEIAVEKRTVDTELLSRVGTSRIAIALLKRIVNHVRSRAMTTLNQRIKDHYSGHIFKAYARLDVPTFEDPIIRRQLESVAGGRNTVAWESVQVLTNTISTLLLLVSQVSVLIQILREQHDGPLLALLSLISPILEWIRLQQFGFSGIWAATCRNNDYLKQQGLKRMVTDSSHRKEIVAGNLLSRLLNDFHTCQKGFGDSGGDFYDLRRREQMKDRLTSLSLLGDPFKEVPQIVFILRAVQYPTTIPVTVATLSLIQSTASSFTHSVLSFFDQFGSIAENLDSIRKLYEIGSVKLQVVDGTDSYPENVQDLRNGISLEFRHVSFKYPGSDLYALKDVSFEIGRGQLCVIVGTNGSGKSTILKLITRIYDPIEGEILVDGKNIKTLKLNDLRNAISVLFQDFSHFPLSIRDNIGLGDPLEPYDDHRIEEAARAGGAFEFVERLPDGFDTYLERPVPDYYSSLPEGTTSLFGRKVDHSRVRRFGGMGSTSSQLSGGQMQRLALSRTFMRSLQGSDVGILLFDEPSASLDPQAEHDLFERLRALRGNKTMIFSSHRFGNLTRYADIILYMNDSEVLEAGTHETLLKNGGGYSNIYNLQAQAFLP</sequence>
<organism evidence="9 10">
    <name type="scientific">Pyrrhoderma noxium</name>
    <dbReference type="NCBI Taxonomy" id="2282107"/>
    <lineage>
        <taxon>Eukaryota</taxon>
        <taxon>Fungi</taxon>
        <taxon>Dikarya</taxon>
        <taxon>Basidiomycota</taxon>
        <taxon>Agaricomycotina</taxon>
        <taxon>Agaricomycetes</taxon>
        <taxon>Hymenochaetales</taxon>
        <taxon>Hymenochaetaceae</taxon>
        <taxon>Pyrrhoderma</taxon>
    </lineage>
</organism>
<dbReference type="InterPro" id="IPR003439">
    <property type="entry name" value="ABC_transporter-like_ATP-bd"/>
</dbReference>
<gene>
    <name evidence="9" type="ORF">PNOK_0173000</name>
</gene>
<dbReference type="GO" id="GO:0005524">
    <property type="term" value="F:ATP binding"/>
    <property type="evidence" value="ECO:0007669"/>
    <property type="project" value="UniProtKB-KW"/>
</dbReference>
<keyword evidence="3" id="KW-0547">Nucleotide-binding</keyword>
<dbReference type="GO" id="GO:0016020">
    <property type="term" value="C:membrane"/>
    <property type="evidence" value="ECO:0007669"/>
    <property type="project" value="UniProtKB-SubCell"/>
</dbReference>
<keyword evidence="10" id="KW-1185">Reference proteome</keyword>
<comment type="subcellular location">
    <subcellularLocation>
        <location evidence="1">Membrane</location>
        <topology evidence="1">Multi-pass membrane protein</topology>
    </subcellularLocation>
</comment>
<name>A0A286UQ94_9AGAM</name>
<dbReference type="InterPro" id="IPR036640">
    <property type="entry name" value="ABC1_TM_sf"/>
</dbReference>
<evidence type="ECO:0000256" key="5">
    <source>
        <dbReference type="ARBA" id="ARBA00022989"/>
    </source>
</evidence>
<dbReference type="OrthoDB" id="6500128at2759"/>
<dbReference type="InterPro" id="IPR027417">
    <property type="entry name" value="P-loop_NTPase"/>
</dbReference>
<dbReference type="PANTHER" id="PTHR43394:SF1">
    <property type="entry name" value="ATP-BINDING CASSETTE SUB-FAMILY B MEMBER 10, MITOCHONDRIAL"/>
    <property type="match status" value="1"/>
</dbReference>
<feature type="transmembrane region" description="Helical" evidence="7">
    <location>
        <begin position="77"/>
        <end position="101"/>
    </location>
</feature>
<dbReference type="AlphaFoldDB" id="A0A286UQ94"/>
<dbReference type="STRING" id="2282107.A0A286UQ94"/>
<feature type="domain" description="ABC transporter" evidence="8">
    <location>
        <begin position="424"/>
        <end position="701"/>
    </location>
</feature>
<dbReference type="SUPFAM" id="SSF52540">
    <property type="entry name" value="P-loop containing nucleoside triphosphate hydrolases"/>
    <property type="match status" value="1"/>
</dbReference>